<sequence length="254" mass="27976">MQATASLPMYVRAETVDAHNAFWAIFHGIFTDMGGECPSSLIMPDDILLHWRSPDLFLSQTCGMPYRVMLHDHVTLVGTPDYGLSGCPSGHYQSVLVVRSDDDRKTLPDFKDARFAFNEPISQSGYSAAWFHTEAEGFHFTNLIQSGAHVKSARMVAAGNADIASLDAVTWQFIQEYDAFSDQLRVLDRTIPTPGLPLITAKGNDPEPIFQAFKTALTHAPADILTKTGIRDLVPIPKNSYLEIPTPPVPNNMG</sequence>
<evidence type="ECO:0000313" key="1">
    <source>
        <dbReference type="EMBL" id="RED49715.1"/>
    </source>
</evidence>
<evidence type="ECO:0000313" key="2">
    <source>
        <dbReference type="Proteomes" id="UP000256845"/>
    </source>
</evidence>
<dbReference type="RefSeq" id="WP_115936971.1">
    <property type="nucleotide sequence ID" value="NZ_QRDW01000005.1"/>
</dbReference>
<dbReference type="PANTHER" id="PTHR35841:SF1">
    <property type="entry name" value="PHOSPHONATES-BINDING PERIPLASMIC PROTEIN"/>
    <property type="match status" value="1"/>
</dbReference>
<dbReference type="PANTHER" id="PTHR35841">
    <property type="entry name" value="PHOSPHONATES-BINDING PERIPLASMIC PROTEIN"/>
    <property type="match status" value="1"/>
</dbReference>
<organism evidence="1 2">
    <name type="scientific">Aestuariispira insulae</name>
    <dbReference type="NCBI Taxonomy" id="1461337"/>
    <lineage>
        <taxon>Bacteria</taxon>
        <taxon>Pseudomonadati</taxon>
        <taxon>Pseudomonadota</taxon>
        <taxon>Alphaproteobacteria</taxon>
        <taxon>Rhodospirillales</taxon>
        <taxon>Kiloniellaceae</taxon>
        <taxon>Aestuariispira</taxon>
    </lineage>
</organism>
<dbReference type="Proteomes" id="UP000256845">
    <property type="component" value="Unassembled WGS sequence"/>
</dbReference>
<comment type="caution">
    <text evidence="1">The sequence shown here is derived from an EMBL/GenBank/DDBJ whole genome shotgun (WGS) entry which is preliminary data.</text>
</comment>
<dbReference type="Gene3D" id="3.40.190.10">
    <property type="entry name" value="Periplasmic binding protein-like II"/>
    <property type="match status" value="1"/>
</dbReference>
<proteinExistence type="predicted"/>
<name>A0A3D9HJW9_9PROT</name>
<protein>
    <submittedName>
        <fullName evidence="1">Phosphonate ABC transporter substrate-binding protein</fullName>
    </submittedName>
</protein>
<dbReference type="Pfam" id="PF12974">
    <property type="entry name" value="Phosphonate-bd"/>
    <property type="match status" value="1"/>
</dbReference>
<dbReference type="OrthoDB" id="7353682at2"/>
<gene>
    <name evidence="1" type="ORF">DFP90_10586</name>
</gene>
<accession>A0A3D9HJW9</accession>
<dbReference type="AlphaFoldDB" id="A0A3D9HJW9"/>
<keyword evidence="2" id="KW-1185">Reference proteome</keyword>
<dbReference type="SUPFAM" id="SSF53850">
    <property type="entry name" value="Periplasmic binding protein-like II"/>
    <property type="match status" value="1"/>
</dbReference>
<dbReference type="EMBL" id="QRDW01000005">
    <property type="protein sequence ID" value="RED49715.1"/>
    <property type="molecule type" value="Genomic_DNA"/>
</dbReference>
<reference evidence="1 2" key="1">
    <citation type="submission" date="2018-07" db="EMBL/GenBank/DDBJ databases">
        <title>Genomic Encyclopedia of Type Strains, Phase III (KMG-III): the genomes of soil and plant-associated and newly described type strains.</title>
        <authorList>
            <person name="Whitman W."/>
        </authorList>
    </citation>
    <scope>NUCLEOTIDE SEQUENCE [LARGE SCALE GENOMIC DNA]</scope>
    <source>
        <strain evidence="1 2">CECT 8488</strain>
    </source>
</reference>